<protein>
    <submittedName>
        <fullName evidence="3">Uncharacterized protein</fullName>
    </submittedName>
</protein>
<dbReference type="Proteomes" id="UP000800092">
    <property type="component" value="Unassembled WGS sequence"/>
</dbReference>
<feature type="compositionally biased region" description="Polar residues" evidence="2">
    <location>
        <begin position="389"/>
        <end position="402"/>
    </location>
</feature>
<feature type="region of interest" description="Disordered" evidence="2">
    <location>
        <begin position="679"/>
        <end position="701"/>
    </location>
</feature>
<dbReference type="OrthoDB" id="10572304at2759"/>
<feature type="region of interest" description="Disordered" evidence="2">
    <location>
        <begin position="575"/>
        <end position="600"/>
    </location>
</feature>
<keyword evidence="1" id="KW-0175">Coiled coil</keyword>
<reference evidence="3" key="1">
    <citation type="journal article" date="2020" name="Stud. Mycol.">
        <title>101 Dothideomycetes genomes: a test case for predicting lifestyles and emergence of pathogens.</title>
        <authorList>
            <person name="Haridas S."/>
            <person name="Albert R."/>
            <person name="Binder M."/>
            <person name="Bloem J."/>
            <person name="Labutti K."/>
            <person name="Salamov A."/>
            <person name="Andreopoulos B."/>
            <person name="Baker S."/>
            <person name="Barry K."/>
            <person name="Bills G."/>
            <person name="Bluhm B."/>
            <person name="Cannon C."/>
            <person name="Castanera R."/>
            <person name="Culley D."/>
            <person name="Daum C."/>
            <person name="Ezra D."/>
            <person name="Gonzalez J."/>
            <person name="Henrissat B."/>
            <person name="Kuo A."/>
            <person name="Liang C."/>
            <person name="Lipzen A."/>
            <person name="Lutzoni F."/>
            <person name="Magnuson J."/>
            <person name="Mondo S."/>
            <person name="Nolan M."/>
            <person name="Ohm R."/>
            <person name="Pangilinan J."/>
            <person name="Park H.-J."/>
            <person name="Ramirez L."/>
            <person name="Alfaro M."/>
            <person name="Sun H."/>
            <person name="Tritt A."/>
            <person name="Yoshinaga Y."/>
            <person name="Zwiers L.-H."/>
            <person name="Turgeon B."/>
            <person name="Goodwin S."/>
            <person name="Spatafora J."/>
            <person name="Crous P."/>
            <person name="Grigoriev I."/>
        </authorList>
    </citation>
    <scope>NUCLEOTIDE SEQUENCE</scope>
    <source>
        <strain evidence="3">Tuck. ex Michener</strain>
    </source>
</reference>
<feature type="compositionally biased region" description="Low complexity" evidence="2">
    <location>
        <begin position="251"/>
        <end position="265"/>
    </location>
</feature>
<organism evidence="3 4">
    <name type="scientific">Viridothelium virens</name>
    <name type="common">Speckled blister lichen</name>
    <name type="synonym">Trypethelium virens</name>
    <dbReference type="NCBI Taxonomy" id="1048519"/>
    <lineage>
        <taxon>Eukaryota</taxon>
        <taxon>Fungi</taxon>
        <taxon>Dikarya</taxon>
        <taxon>Ascomycota</taxon>
        <taxon>Pezizomycotina</taxon>
        <taxon>Dothideomycetes</taxon>
        <taxon>Dothideomycetes incertae sedis</taxon>
        <taxon>Trypetheliales</taxon>
        <taxon>Trypetheliaceae</taxon>
        <taxon>Viridothelium</taxon>
    </lineage>
</organism>
<feature type="region of interest" description="Disordered" evidence="2">
    <location>
        <begin position="385"/>
        <end position="437"/>
    </location>
</feature>
<proteinExistence type="predicted"/>
<feature type="compositionally biased region" description="Polar residues" evidence="2">
    <location>
        <begin position="591"/>
        <end position="600"/>
    </location>
</feature>
<evidence type="ECO:0000256" key="2">
    <source>
        <dbReference type="SAM" id="MobiDB-lite"/>
    </source>
</evidence>
<accession>A0A6A6H2V2</accession>
<sequence>MSFVSLSAGGDSYGRSEAEKAAQQVWHDEQVSRAFNAGAAYAIIRIFECGCYYIDRHAYQSSTPGRKAAPHSTYTSVHDFCRGPCGKAKCANIKCPGWWYTEEGRNHYGPTDVEDCEEIISEVEKWEERIQKNIENYRALSSRVKEMIHDMTYELDLERLGWVLLYSPSWETLMLKEWCPELHDVKEWQRRAIEMAFNGAPREHYEFCIDAAWESLKVVHSKVRDQLEPTILELQKRQRSMPTGMAMPQEPVSSSAPDSPVSPRSLPKPKASTKAKGTPFHSHFSRFSASIVNTQTPDWESAVDYITTEELRQSIFPETQASAGAQSLDYFSQSTRRRGDQVESQISTSVLVIEAPEEPSRESSFSDAIPDAITLSSDDIASYLRSDSDSSMTEAPSPSHSLSVPKKGRKVSTKPTQRSRQSRMGDTAEGAYSSKHPNVALPSEATAMLYDAFAGSESLSSWSSGSSMPQDAASISEPRREWSNQIRFVEREELEPVEYLSTSTYSSTSSFVAGLLALDEPASTAVFEPRPQTLAPSLSQTMANSRKRTRGDLEGGDNVMAPTHPRKRIRYNFEDEASTVTPTHPGKRSRPSSLKATPNYSSLRELLGTRVRKLSERYDSDPQELSDGKIAPPGYNRIVTTTFLISSTLSADHSAMDIDTTSTTTADATKPTTNKLESKGEVYKSSGGKMSGRGSNIGSSRRTVRDRLRGLAQNFRVWKLFIGGGAVPAVAR</sequence>
<dbReference type="AlphaFoldDB" id="A0A6A6H2V2"/>
<feature type="region of interest" description="Disordered" evidence="2">
    <location>
        <begin position="538"/>
        <end position="563"/>
    </location>
</feature>
<feature type="coiled-coil region" evidence="1">
    <location>
        <begin position="116"/>
        <end position="143"/>
    </location>
</feature>
<evidence type="ECO:0000256" key="1">
    <source>
        <dbReference type="SAM" id="Coils"/>
    </source>
</evidence>
<dbReference type="EMBL" id="ML991818">
    <property type="protein sequence ID" value="KAF2232219.1"/>
    <property type="molecule type" value="Genomic_DNA"/>
</dbReference>
<feature type="compositionally biased region" description="Polar residues" evidence="2">
    <location>
        <begin position="413"/>
        <end position="424"/>
    </location>
</feature>
<keyword evidence="4" id="KW-1185">Reference proteome</keyword>
<name>A0A6A6H2V2_VIRVR</name>
<feature type="compositionally biased region" description="Low complexity" evidence="2">
    <location>
        <begin position="684"/>
        <end position="701"/>
    </location>
</feature>
<gene>
    <name evidence="3" type="ORF">EV356DRAFT_578626</name>
</gene>
<evidence type="ECO:0000313" key="4">
    <source>
        <dbReference type="Proteomes" id="UP000800092"/>
    </source>
</evidence>
<evidence type="ECO:0000313" key="3">
    <source>
        <dbReference type="EMBL" id="KAF2232219.1"/>
    </source>
</evidence>
<feature type="region of interest" description="Disordered" evidence="2">
    <location>
        <begin position="238"/>
        <end position="279"/>
    </location>
</feature>